<accession>A0A7S9SU88</accession>
<organism evidence="1">
    <name type="scientific">Virus NIOZ-UU159</name>
    <dbReference type="NCBI Taxonomy" id="2763270"/>
    <lineage>
        <taxon>Viruses</taxon>
    </lineage>
</organism>
<dbReference type="EMBL" id="MW030590">
    <property type="protein sequence ID" value="QPI16631.1"/>
    <property type="molecule type" value="Genomic_DNA"/>
</dbReference>
<reference evidence="1" key="1">
    <citation type="submission" date="2020-08" db="EMBL/GenBank/DDBJ databases">
        <title>Bridging the membrane lipid divide: bacteria of the FCB group superphylum have the potential to synthesize archaeal ether lipids.</title>
        <authorList>
            <person name="Villanueva L."/>
            <person name="von Meijenfeldt F.A.B."/>
            <person name="Westbye A.B."/>
            <person name="Yadav S."/>
            <person name="Hopmans E.C."/>
            <person name="Dutilh B.E."/>
            <person name="Sinninghe Damste J.S."/>
        </authorList>
    </citation>
    <scope>NUCLEOTIDE SEQUENCE</scope>
    <source>
        <strain evidence="1">NIOZ-UU159</strain>
    </source>
</reference>
<evidence type="ECO:0000313" key="1">
    <source>
        <dbReference type="EMBL" id="QPI16631.1"/>
    </source>
</evidence>
<protein>
    <submittedName>
        <fullName evidence="1">Uncharacterized protein</fullName>
    </submittedName>
</protein>
<proteinExistence type="predicted"/>
<name>A0A7S9SU88_9VIRU</name>
<gene>
    <name evidence="1" type="ORF">NIOZUU159_00124</name>
</gene>
<sequence length="75" mass="8668">MYIPCFLDPKNYTITKNKDILHYGCLCIEPNDSNDLDYIKDVIIKNIDYITQNSQKRSGGWINVSSRVLNEIAID</sequence>